<name>A0ABS3Z919_9GAMM</name>
<keyword evidence="2" id="KW-0378">Hydrolase</keyword>
<feature type="domain" description="Calcineurin-like phosphoesterase" evidence="5">
    <location>
        <begin position="4"/>
        <end position="193"/>
    </location>
</feature>
<dbReference type="PANTHER" id="PTHR42988">
    <property type="entry name" value="PHOSPHOHYDROLASE"/>
    <property type="match status" value="1"/>
</dbReference>
<evidence type="ECO:0000256" key="1">
    <source>
        <dbReference type="ARBA" id="ARBA00022723"/>
    </source>
</evidence>
<evidence type="ECO:0000313" key="6">
    <source>
        <dbReference type="EMBL" id="MBP0048205.1"/>
    </source>
</evidence>
<organism evidence="6 7">
    <name type="scientific">Marinobacterium alkalitolerans</name>
    <dbReference type="NCBI Taxonomy" id="1542925"/>
    <lineage>
        <taxon>Bacteria</taxon>
        <taxon>Pseudomonadati</taxon>
        <taxon>Pseudomonadota</taxon>
        <taxon>Gammaproteobacteria</taxon>
        <taxon>Oceanospirillales</taxon>
        <taxon>Oceanospirillaceae</taxon>
        <taxon>Marinobacterium</taxon>
    </lineage>
</organism>
<protein>
    <submittedName>
        <fullName evidence="6">Metallophosphoesterase</fullName>
    </submittedName>
</protein>
<evidence type="ECO:0000256" key="4">
    <source>
        <dbReference type="ARBA" id="ARBA00025742"/>
    </source>
</evidence>
<evidence type="ECO:0000259" key="5">
    <source>
        <dbReference type="Pfam" id="PF00149"/>
    </source>
</evidence>
<dbReference type="SUPFAM" id="SSF56300">
    <property type="entry name" value="Metallo-dependent phosphatases"/>
    <property type="match status" value="1"/>
</dbReference>
<comment type="similarity">
    <text evidence="4">Belongs to the cyclic nucleotide phosphodiesterase class-III family.</text>
</comment>
<gene>
    <name evidence="6" type="ORF">H9C73_05610</name>
</gene>
<dbReference type="InterPro" id="IPR050884">
    <property type="entry name" value="CNP_phosphodiesterase-III"/>
</dbReference>
<evidence type="ECO:0000256" key="3">
    <source>
        <dbReference type="ARBA" id="ARBA00023004"/>
    </source>
</evidence>
<dbReference type="Pfam" id="PF00149">
    <property type="entry name" value="Metallophos"/>
    <property type="match status" value="1"/>
</dbReference>
<proteinExistence type="inferred from homology"/>
<reference evidence="6 7" key="1">
    <citation type="submission" date="2020-09" db="EMBL/GenBank/DDBJ databases">
        <authorList>
            <person name="Tanuku N.R.S."/>
        </authorList>
    </citation>
    <scope>NUCLEOTIDE SEQUENCE [LARGE SCALE GENOMIC DNA]</scope>
    <source>
        <strain evidence="6 7">AK62</strain>
    </source>
</reference>
<keyword evidence="3" id="KW-0408">Iron</keyword>
<dbReference type="EMBL" id="JACVEW010000006">
    <property type="protein sequence ID" value="MBP0048205.1"/>
    <property type="molecule type" value="Genomic_DNA"/>
</dbReference>
<accession>A0ABS3Z919</accession>
<dbReference type="Proteomes" id="UP000810171">
    <property type="component" value="Unassembled WGS sequence"/>
</dbReference>
<evidence type="ECO:0000313" key="7">
    <source>
        <dbReference type="Proteomes" id="UP000810171"/>
    </source>
</evidence>
<dbReference type="Gene3D" id="3.60.21.10">
    <property type="match status" value="1"/>
</dbReference>
<keyword evidence="7" id="KW-1185">Reference proteome</keyword>
<keyword evidence="1" id="KW-0479">Metal-binding</keyword>
<comment type="caution">
    <text evidence="6">The sequence shown here is derived from an EMBL/GenBank/DDBJ whole genome shotgun (WGS) entry which is preliminary data.</text>
</comment>
<evidence type="ECO:0000256" key="2">
    <source>
        <dbReference type="ARBA" id="ARBA00022801"/>
    </source>
</evidence>
<dbReference type="InterPro" id="IPR004843">
    <property type="entry name" value="Calcineurin-like_PHP"/>
</dbReference>
<dbReference type="RefSeq" id="WP_209286819.1">
    <property type="nucleotide sequence ID" value="NZ_JACVEW010000006.1"/>
</dbReference>
<dbReference type="InterPro" id="IPR029052">
    <property type="entry name" value="Metallo-depent_PP-like"/>
</dbReference>
<sequence>MSQRVLQLTDCHLPAEAGTLFRGQDADARLAALVDSLRKQPPFDTLLLTGDLVHHGGPDAYRRLLTLVRPLGCEVYWLPGNHDEPAAMHAADPDGQLGAKRIDLAHWTLLLLDSTANPDGRGRGELASAELDWLQQTLSELDDRPVLLALHHNPAATGSLWQDAIRLGNPDALAAALAPCPQVRALICGHLHQAQAQQFAGRPLWCAPSTAVQFAAGCETFTLETQTALSTPGCRWYELHDDGRIDAHLLYLPAECEESVVDV</sequence>
<dbReference type="PANTHER" id="PTHR42988:SF2">
    <property type="entry name" value="CYCLIC NUCLEOTIDE PHOSPHODIESTERASE CBUA0032-RELATED"/>
    <property type="match status" value="1"/>
</dbReference>